<dbReference type="RefSeq" id="WP_212821525.1">
    <property type="nucleotide sequence ID" value="NZ_AP023359.1"/>
</dbReference>
<dbReference type="AlphaFoldDB" id="A0A810MSN7"/>
<evidence type="ECO:0000313" key="1">
    <source>
        <dbReference type="EMBL" id="BCJ63664.1"/>
    </source>
</evidence>
<keyword evidence="2" id="KW-1185">Reference proteome</keyword>
<accession>A0A810MSN7</accession>
<proteinExistence type="predicted"/>
<gene>
    <name evidence="1" type="ORF">Prubr_06850</name>
</gene>
<dbReference type="EMBL" id="AP023359">
    <property type="protein sequence ID" value="BCJ63664.1"/>
    <property type="molecule type" value="Genomic_DNA"/>
</dbReference>
<organism evidence="1 2">
    <name type="scientific">Polymorphospora rubra</name>
    <dbReference type="NCBI Taxonomy" id="338584"/>
    <lineage>
        <taxon>Bacteria</taxon>
        <taxon>Bacillati</taxon>
        <taxon>Actinomycetota</taxon>
        <taxon>Actinomycetes</taxon>
        <taxon>Micromonosporales</taxon>
        <taxon>Micromonosporaceae</taxon>
        <taxon>Polymorphospora</taxon>
    </lineage>
</organism>
<dbReference type="KEGG" id="pry:Prubr_06850"/>
<reference evidence="1" key="1">
    <citation type="submission" date="2020-08" db="EMBL/GenBank/DDBJ databases">
        <title>Whole genome shotgun sequence of Polymorphospora rubra NBRC 101157.</title>
        <authorList>
            <person name="Komaki H."/>
            <person name="Tamura T."/>
        </authorList>
    </citation>
    <scope>NUCLEOTIDE SEQUENCE</scope>
    <source>
        <strain evidence="1">NBRC 101157</strain>
    </source>
</reference>
<dbReference type="Proteomes" id="UP000680866">
    <property type="component" value="Chromosome"/>
</dbReference>
<evidence type="ECO:0000313" key="2">
    <source>
        <dbReference type="Proteomes" id="UP000680866"/>
    </source>
</evidence>
<sequence length="80" mass="8353">MVDTSRIEPPACPRCGQTGRPVLIGLPDPEAFRAAEQGLLVLGGCVEEEDSPHWVCGAGHGWRGSDELLWAAISAAVDAG</sequence>
<name>A0A810MSN7_9ACTN</name>
<protein>
    <submittedName>
        <fullName evidence="1">Uncharacterized protein</fullName>
    </submittedName>
</protein>